<dbReference type="RefSeq" id="WP_193529499.1">
    <property type="nucleotide sequence ID" value="NZ_JADCJZ010000002.1"/>
</dbReference>
<gene>
    <name evidence="2" type="ORF">INF26_04260</name>
</gene>
<evidence type="ECO:0000259" key="1">
    <source>
        <dbReference type="Pfam" id="PF01863"/>
    </source>
</evidence>
<protein>
    <submittedName>
        <fullName evidence="2">M48 family metallopeptidase</fullName>
    </submittedName>
</protein>
<dbReference type="Proteomes" id="UP001194273">
    <property type="component" value="Unassembled WGS sequence"/>
</dbReference>
<proteinExistence type="predicted"/>
<keyword evidence="3" id="KW-1185">Reference proteome</keyword>
<dbReference type="InterPro" id="IPR053136">
    <property type="entry name" value="UTP_pyrophosphatase-like"/>
</dbReference>
<dbReference type="EMBL" id="JADCJZ010000002">
    <property type="protein sequence ID" value="MBE5024064.1"/>
    <property type="molecule type" value="Genomic_DNA"/>
</dbReference>
<dbReference type="PANTHER" id="PTHR30399:SF1">
    <property type="entry name" value="UTP PYROPHOSPHATASE"/>
    <property type="match status" value="1"/>
</dbReference>
<dbReference type="PANTHER" id="PTHR30399">
    <property type="entry name" value="UNCHARACTERIZED PROTEIN YGJP"/>
    <property type="match status" value="1"/>
</dbReference>
<evidence type="ECO:0000313" key="3">
    <source>
        <dbReference type="Proteomes" id="UP001194273"/>
    </source>
</evidence>
<feature type="domain" description="YgjP-like metallopeptidase" evidence="1">
    <location>
        <begin position="28"/>
        <end position="81"/>
    </location>
</feature>
<name>A0ABR9QSV3_9ACTN</name>
<feature type="domain" description="YgjP-like metallopeptidase" evidence="1">
    <location>
        <begin position="99"/>
        <end position="201"/>
    </location>
</feature>
<dbReference type="Pfam" id="PF01863">
    <property type="entry name" value="YgjP-like"/>
    <property type="match status" value="2"/>
</dbReference>
<dbReference type="Gene3D" id="3.30.2010.10">
    <property type="entry name" value="Metalloproteases ('zincins'), catalytic domain"/>
    <property type="match status" value="1"/>
</dbReference>
<evidence type="ECO:0000313" key="2">
    <source>
        <dbReference type="EMBL" id="MBE5024064.1"/>
    </source>
</evidence>
<comment type="caution">
    <text evidence="2">The sequence shown here is derived from an EMBL/GenBank/DDBJ whole genome shotgun (WGS) entry which is preliminary data.</text>
</comment>
<sequence length="222" mass="24583">MTRRTTTRTLFAGGPGGVPVEVERKRVRRLNLRVRADGSAHLSVPARCPLSEAQRFLDAHETWLRKHVRRREERADVPDDGLVPLWGALVPLPAGTAPDELYRTELAARLPEVAARMEAALGVRAAGWQLRAMSTRWGSCTPRTARIRVNVRVAAYPPTCLDYVVAHELTHLLEPSHDERFHALLAGAYPDERAARALLRRPARAVADDSSPTVNVDETISG</sequence>
<dbReference type="CDD" id="cd07344">
    <property type="entry name" value="M48_yhfN_like"/>
    <property type="match status" value="1"/>
</dbReference>
<reference evidence="2 3" key="1">
    <citation type="submission" date="2020-10" db="EMBL/GenBank/DDBJ databases">
        <title>ChiBAC.</title>
        <authorList>
            <person name="Zenner C."/>
            <person name="Hitch T.C.A."/>
            <person name="Clavel T."/>
        </authorList>
    </citation>
    <scope>NUCLEOTIDE SEQUENCE [LARGE SCALE GENOMIC DNA]</scope>
    <source>
        <strain evidence="2 3">DSM 107455</strain>
    </source>
</reference>
<organism evidence="2 3">
    <name type="scientific">Thermophilibacter gallinarum</name>
    <dbReference type="NCBI Taxonomy" id="2779357"/>
    <lineage>
        <taxon>Bacteria</taxon>
        <taxon>Bacillati</taxon>
        <taxon>Actinomycetota</taxon>
        <taxon>Coriobacteriia</taxon>
        <taxon>Coriobacteriales</taxon>
        <taxon>Atopobiaceae</taxon>
        <taxon>Thermophilibacter</taxon>
    </lineage>
</organism>
<dbReference type="InterPro" id="IPR002725">
    <property type="entry name" value="YgjP-like_metallopeptidase"/>
</dbReference>
<accession>A0ABR9QSV3</accession>